<sequence>MTMELHWHGLPPEIAPDTVLPPGLHLLLDEADSAARVLLAALAGSAPLPPGAGITCAGHAAGTAAYAAQVCAPLPAYDPQQAVQAWLAEQPQRWPAWDAAAWQQHVDGFALAPHLGKAWWQLSTGTQRKCWLAAALASGAVLTLIAEPVAGLDKASITYLEQALDALADGLAEQGTFRWVLVAHHDTLAEVQWDEVVELPVAF</sequence>
<dbReference type="GO" id="GO:0005524">
    <property type="term" value="F:ATP binding"/>
    <property type="evidence" value="ECO:0007669"/>
    <property type="project" value="UniProtKB-KW"/>
</dbReference>
<protein>
    <submittedName>
        <fullName evidence="1">ABC transporter ATP-binding protein</fullName>
    </submittedName>
</protein>
<dbReference type="InterPro" id="IPR027417">
    <property type="entry name" value="P-loop_NTPase"/>
</dbReference>
<dbReference type="Gene3D" id="3.40.50.300">
    <property type="entry name" value="P-loop containing nucleotide triphosphate hydrolases"/>
    <property type="match status" value="1"/>
</dbReference>
<dbReference type="RefSeq" id="WP_377723256.1">
    <property type="nucleotide sequence ID" value="NZ_JBHSEW010000001.1"/>
</dbReference>
<comment type="caution">
    <text evidence="1">The sequence shown here is derived from an EMBL/GenBank/DDBJ whole genome shotgun (WGS) entry which is preliminary data.</text>
</comment>
<dbReference type="EMBL" id="JBHSEW010000001">
    <property type="protein sequence ID" value="MFC4620856.1"/>
    <property type="molecule type" value="Genomic_DNA"/>
</dbReference>
<gene>
    <name evidence="1" type="ORF">ACFO3A_01310</name>
</gene>
<reference evidence="2" key="1">
    <citation type="journal article" date="2019" name="Int. J. Syst. Evol. Microbiol.">
        <title>The Global Catalogue of Microorganisms (GCM) 10K type strain sequencing project: providing services to taxonomists for standard genome sequencing and annotation.</title>
        <authorList>
            <consortium name="The Broad Institute Genomics Platform"/>
            <consortium name="The Broad Institute Genome Sequencing Center for Infectious Disease"/>
            <person name="Wu L."/>
            <person name="Ma J."/>
        </authorList>
    </citation>
    <scope>NUCLEOTIDE SEQUENCE [LARGE SCALE GENOMIC DNA]</scope>
    <source>
        <strain evidence="2">JCM 11650</strain>
    </source>
</reference>
<proteinExistence type="predicted"/>
<keyword evidence="1" id="KW-0547">Nucleotide-binding</keyword>
<keyword evidence="1" id="KW-0067">ATP-binding</keyword>
<keyword evidence="2" id="KW-1185">Reference proteome</keyword>
<evidence type="ECO:0000313" key="1">
    <source>
        <dbReference type="EMBL" id="MFC4620856.1"/>
    </source>
</evidence>
<organism evidence="1 2">
    <name type="scientific">Comamonas nitrativorans</name>
    <dbReference type="NCBI Taxonomy" id="108437"/>
    <lineage>
        <taxon>Bacteria</taxon>
        <taxon>Pseudomonadati</taxon>
        <taxon>Pseudomonadota</taxon>
        <taxon>Betaproteobacteria</taxon>
        <taxon>Burkholderiales</taxon>
        <taxon>Comamonadaceae</taxon>
        <taxon>Comamonas</taxon>
    </lineage>
</organism>
<dbReference type="SUPFAM" id="SSF52540">
    <property type="entry name" value="P-loop containing nucleoside triphosphate hydrolases"/>
    <property type="match status" value="1"/>
</dbReference>
<name>A0ABV9GUI1_9BURK</name>
<accession>A0ABV9GUI1</accession>
<dbReference type="Proteomes" id="UP001595967">
    <property type="component" value="Unassembled WGS sequence"/>
</dbReference>
<evidence type="ECO:0000313" key="2">
    <source>
        <dbReference type="Proteomes" id="UP001595967"/>
    </source>
</evidence>